<evidence type="ECO:0000313" key="2">
    <source>
        <dbReference type="EMBL" id="PZM08957.1"/>
    </source>
</evidence>
<feature type="region of interest" description="Disordered" evidence="1">
    <location>
        <begin position="1"/>
        <end position="33"/>
    </location>
</feature>
<gene>
    <name evidence="2" type="ORF">CPY51_27515</name>
</gene>
<accession>A0A2W4C639</accession>
<name>A0A2W4C639_9HYPH</name>
<dbReference type="RefSeq" id="WP_111163422.1">
    <property type="nucleotide sequence ID" value="NZ_PCDP01000064.1"/>
</dbReference>
<sequence>MTTFGTVGPTDKKPATPARSSTRAQPNALRNAQVLPPHNVDLTLEPTTLEQIRAPSNIVDHRKH</sequence>
<evidence type="ECO:0000256" key="1">
    <source>
        <dbReference type="SAM" id="MobiDB-lite"/>
    </source>
</evidence>
<evidence type="ECO:0000313" key="3">
    <source>
        <dbReference type="Proteomes" id="UP000248925"/>
    </source>
</evidence>
<protein>
    <submittedName>
        <fullName evidence="2">Uncharacterized protein</fullName>
    </submittedName>
</protein>
<keyword evidence="3" id="KW-1185">Reference proteome</keyword>
<comment type="caution">
    <text evidence="2">The sequence shown here is derived from an EMBL/GenBank/DDBJ whole genome shotgun (WGS) entry which is preliminary data.</text>
</comment>
<dbReference type="OrthoDB" id="8387726at2"/>
<dbReference type="AlphaFoldDB" id="A0A2W4C639"/>
<feature type="compositionally biased region" description="Polar residues" evidence="1">
    <location>
        <begin position="18"/>
        <end position="30"/>
    </location>
</feature>
<reference evidence="2 3" key="1">
    <citation type="journal article" date="2018" name="Sci. Rep.">
        <title>Rhizobium tumorigenes sp. nov., a novel plant tumorigenic bacterium isolated from cane gall tumors on thornless blackberry.</title>
        <authorList>
            <person name="Kuzmanovi N."/>
            <person name="Smalla K."/>
            <person name="Gronow S."/>
            <person name="PuBawska J."/>
        </authorList>
    </citation>
    <scope>NUCLEOTIDE SEQUENCE [LARGE SCALE GENOMIC DNA]</scope>
    <source>
        <strain evidence="2 3">CCBAU 85046</strain>
    </source>
</reference>
<dbReference type="EMBL" id="PCDP01000064">
    <property type="protein sequence ID" value="PZM08957.1"/>
    <property type="molecule type" value="Genomic_DNA"/>
</dbReference>
<dbReference type="Proteomes" id="UP000248925">
    <property type="component" value="Unassembled WGS sequence"/>
</dbReference>
<proteinExistence type="predicted"/>
<organism evidence="2 3">
    <name type="scientific">Rhizobium tubonense</name>
    <dbReference type="NCBI Taxonomy" id="484088"/>
    <lineage>
        <taxon>Bacteria</taxon>
        <taxon>Pseudomonadati</taxon>
        <taxon>Pseudomonadota</taxon>
        <taxon>Alphaproteobacteria</taxon>
        <taxon>Hyphomicrobiales</taxon>
        <taxon>Rhizobiaceae</taxon>
        <taxon>Rhizobium/Agrobacterium group</taxon>
        <taxon>Rhizobium</taxon>
    </lineage>
</organism>